<comment type="caution">
    <text evidence="2">The sequence shown here is derived from an EMBL/GenBank/DDBJ whole genome shotgun (WGS) entry which is preliminary data.</text>
</comment>
<dbReference type="RefSeq" id="WP_336406179.1">
    <property type="nucleotide sequence ID" value="NZ_JBAPLU010000033.1"/>
</dbReference>
<feature type="region of interest" description="Disordered" evidence="1">
    <location>
        <begin position="1"/>
        <end position="138"/>
    </location>
</feature>
<accession>A0ABU8DZD2</accession>
<evidence type="ECO:0008006" key="4">
    <source>
        <dbReference type="Google" id="ProtNLM"/>
    </source>
</evidence>
<evidence type="ECO:0000313" key="2">
    <source>
        <dbReference type="EMBL" id="MEI4274065.1"/>
    </source>
</evidence>
<dbReference type="Proteomes" id="UP001361570">
    <property type="component" value="Unassembled WGS sequence"/>
</dbReference>
<evidence type="ECO:0000313" key="3">
    <source>
        <dbReference type="Proteomes" id="UP001361570"/>
    </source>
</evidence>
<feature type="compositionally biased region" description="Polar residues" evidence="1">
    <location>
        <begin position="1"/>
        <end position="10"/>
    </location>
</feature>
<gene>
    <name evidence="2" type="ORF">TEK04_20265</name>
</gene>
<keyword evidence="3" id="KW-1185">Reference proteome</keyword>
<protein>
    <recommendedName>
        <fullName evidence="4">DUF5709 domain-containing protein</fullName>
    </recommendedName>
</protein>
<evidence type="ECO:0000256" key="1">
    <source>
        <dbReference type="SAM" id="MobiDB-lite"/>
    </source>
</evidence>
<feature type="compositionally biased region" description="Basic and acidic residues" evidence="1">
    <location>
        <begin position="65"/>
        <end position="74"/>
    </location>
</feature>
<sequence>MTQPDGQTARDQFPEDAGIPEIADDTPEAGLAEDPQFAPDLGRETPLATTDFGTTAAEQAEGESLDGRLDREVPDVDADPGTRPAADPDRAPQLDQDADADPRDSSGTEAVGDDVVATGEPAVGGEGPEEQAVHPTDG</sequence>
<reference evidence="2 3" key="1">
    <citation type="submission" date="2024-03" db="EMBL/GenBank/DDBJ databases">
        <title>Draft genome sequence of Klenkia sp. LSe6-5.</title>
        <authorList>
            <person name="Duangmal K."/>
            <person name="Chantavorakit T."/>
        </authorList>
    </citation>
    <scope>NUCLEOTIDE SEQUENCE [LARGE SCALE GENOMIC DNA]</scope>
    <source>
        <strain evidence="2 3">LSe6-5</strain>
    </source>
</reference>
<proteinExistence type="predicted"/>
<feature type="compositionally biased region" description="Polar residues" evidence="1">
    <location>
        <begin position="47"/>
        <end position="57"/>
    </location>
</feature>
<name>A0ABU8DZD2_9ACTN</name>
<dbReference type="EMBL" id="JBAPLU010000033">
    <property type="protein sequence ID" value="MEI4274065.1"/>
    <property type="molecule type" value="Genomic_DNA"/>
</dbReference>
<organism evidence="2 3">
    <name type="scientific">Klenkia sesuvii</name>
    <dbReference type="NCBI Taxonomy" id="3103137"/>
    <lineage>
        <taxon>Bacteria</taxon>
        <taxon>Bacillati</taxon>
        <taxon>Actinomycetota</taxon>
        <taxon>Actinomycetes</taxon>
        <taxon>Geodermatophilales</taxon>
        <taxon>Geodermatophilaceae</taxon>
        <taxon>Klenkia</taxon>
    </lineage>
</organism>